<dbReference type="EMBL" id="FOND01000038">
    <property type="protein sequence ID" value="SFF96087.1"/>
    <property type="molecule type" value="Genomic_DNA"/>
</dbReference>
<dbReference type="AlphaFoldDB" id="A0A1I2N2Z4"/>
<name>A0A1I2N2Z4_9ACTN</name>
<dbReference type="Proteomes" id="UP000198589">
    <property type="component" value="Unassembled WGS sequence"/>
</dbReference>
<sequence length="59" mass="6648">MSPVVTVTRSELEGRRRALLDELGLSLEDFEALAETRTLTGHEFDVKEELDEIAFLLGE</sequence>
<dbReference type="OrthoDB" id="4744675at2"/>
<reference evidence="2" key="1">
    <citation type="submission" date="2016-10" db="EMBL/GenBank/DDBJ databases">
        <authorList>
            <person name="Varghese N."/>
            <person name="Submissions S."/>
        </authorList>
    </citation>
    <scope>NUCLEOTIDE SEQUENCE [LARGE SCALE GENOMIC DNA]</scope>
    <source>
        <strain evidence="2">DSM 46838</strain>
    </source>
</reference>
<proteinExistence type="predicted"/>
<gene>
    <name evidence="1" type="ORF">SAMN05216574_1383</name>
</gene>
<organism evidence="1 2">
    <name type="scientific">Blastococcus tunisiensis</name>
    <dbReference type="NCBI Taxonomy" id="1798228"/>
    <lineage>
        <taxon>Bacteria</taxon>
        <taxon>Bacillati</taxon>
        <taxon>Actinomycetota</taxon>
        <taxon>Actinomycetes</taxon>
        <taxon>Geodermatophilales</taxon>
        <taxon>Geodermatophilaceae</taxon>
        <taxon>Blastococcus</taxon>
    </lineage>
</organism>
<evidence type="ECO:0000313" key="2">
    <source>
        <dbReference type="Proteomes" id="UP000198589"/>
    </source>
</evidence>
<accession>A0A1I2N2Z4</accession>
<keyword evidence="2" id="KW-1185">Reference proteome</keyword>
<protein>
    <submittedName>
        <fullName evidence="1">Uncharacterized protein</fullName>
    </submittedName>
</protein>
<evidence type="ECO:0000313" key="1">
    <source>
        <dbReference type="EMBL" id="SFF96087.1"/>
    </source>
</evidence>